<dbReference type="CDD" id="cd24122">
    <property type="entry name" value="ASKHA_NBD_PanK-II_Pank1-like"/>
    <property type="match status" value="1"/>
</dbReference>
<dbReference type="GO" id="GO:0005524">
    <property type="term" value="F:ATP binding"/>
    <property type="evidence" value="ECO:0007669"/>
    <property type="project" value="UniProtKB-KW"/>
</dbReference>
<comment type="caution">
    <text evidence="13">The sequence shown here is derived from an EMBL/GenBank/DDBJ whole genome shotgun (WGS) entry which is preliminary data.</text>
</comment>
<keyword evidence="8" id="KW-0418">Kinase</keyword>
<comment type="subcellular location">
    <subcellularLocation>
        <location evidence="2">Cytoplasm</location>
    </subcellularLocation>
</comment>
<protein>
    <recommendedName>
        <fullName evidence="4">pantothenate kinase</fullName>
        <ecNumber evidence="4">2.7.1.33</ecNumber>
    </recommendedName>
</protein>
<dbReference type="FunFam" id="3.30.420.510:FF:000004">
    <property type="entry name" value="Fbl, isoform B"/>
    <property type="match status" value="1"/>
</dbReference>
<dbReference type="Proteomes" id="UP000708208">
    <property type="component" value="Unassembled WGS sequence"/>
</dbReference>
<proteinExistence type="inferred from homology"/>
<evidence type="ECO:0000256" key="5">
    <source>
        <dbReference type="ARBA" id="ARBA00022490"/>
    </source>
</evidence>
<dbReference type="AlphaFoldDB" id="A0A8J2LRP0"/>
<comment type="similarity">
    <text evidence="11">Belongs to the type II pantothenate kinase family.</text>
</comment>
<dbReference type="GO" id="GO:0015937">
    <property type="term" value="P:coenzyme A biosynthetic process"/>
    <property type="evidence" value="ECO:0007669"/>
    <property type="project" value="UniProtKB-KW"/>
</dbReference>
<evidence type="ECO:0000313" key="14">
    <source>
        <dbReference type="Proteomes" id="UP000708208"/>
    </source>
</evidence>
<dbReference type="FunFam" id="3.30.420.40:FF:000025">
    <property type="entry name" value="pantothenate kinase 2, mitochondrial"/>
    <property type="match status" value="1"/>
</dbReference>
<evidence type="ECO:0000256" key="2">
    <source>
        <dbReference type="ARBA" id="ARBA00004496"/>
    </source>
</evidence>
<dbReference type="Pfam" id="PF03630">
    <property type="entry name" value="Fumble"/>
    <property type="match status" value="1"/>
</dbReference>
<reference evidence="13" key="1">
    <citation type="submission" date="2021-06" db="EMBL/GenBank/DDBJ databases">
        <authorList>
            <person name="Hodson N. C."/>
            <person name="Mongue J. A."/>
            <person name="Jaron S. K."/>
        </authorList>
    </citation>
    <scope>NUCLEOTIDE SEQUENCE</scope>
</reference>
<feature type="region of interest" description="Disordered" evidence="12">
    <location>
        <begin position="1"/>
        <end position="22"/>
    </location>
</feature>
<name>A0A8J2LRP0_9HEXA</name>
<comment type="catalytic activity">
    <reaction evidence="1">
        <text>(R)-pantothenate + ATP = (R)-4'-phosphopantothenate + ADP + H(+)</text>
        <dbReference type="Rhea" id="RHEA:16373"/>
        <dbReference type="ChEBI" id="CHEBI:10986"/>
        <dbReference type="ChEBI" id="CHEBI:15378"/>
        <dbReference type="ChEBI" id="CHEBI:29032"/>
        <dbReference type="ChEBI" id="CHEBI:30616"/>
        <dbReference type="ChEBI" id="CHEBI:456216"/>
        <dbReference type="EC" id="2.7.1.33"/>
    </reaction>
</comment>
<dbReference type="PANTHER" id="PTHR12280:SF30">
    <property type="entry name" value="FUMBLE"/>
    <property type="match status" value="1"/>
</dbReference>
<keyword evidence="7" id="KW-0547">Nucleotide-binding</keyword>
<keyword evidence="5" id="KW-0963">Cytoplasm</keyword>
<dbReference type="NCBIfam" id="TIGR00555">
    <property type="entry name" value="panK_eukar"/>
    <property type="match status" value="1"/>
</dbReference>
<dbReference type="GO" id="GO:0005634">
    <property type="term" value="C:nucleus"/>
    <property type="evidence" value="ECO:0007669"/>
    <property type="project" value="TreeGrafter"/>
</dbReference>
<comment type="pathway">
    <text evidence="3">Cofactor biosynthesis; coenzyme A biosynthesis; CoA from (R)-pantothenate: step 1/5.</text>
</comment>
<evidence type="ECO:0000256" key="3">
    <source>
        <dbReference type="ARBA" id="ARBA00005225"/>
    </source>
</evidence>
<accession>A0A8J2LRP0</accession>
<dbReference type="OrthoDB" id="275583at2759"/>
<evidence type="ECO:0000256" key="6">
    <source>
        <dbReference type="ARBA" id="ARBA00022679"/>
    </source>
</evidence>
<dbReference type="GO" id="GO:0005829">
    <property type="term" value="C:cytosol"/>
    <property type="evidence" value="ECO:0007669"/>
    <property type="project" value="TreeGrafter"/>
</dbReference>
<dbReference type="PANTHER" id="PTHR12280">
    <property type="entry name" value="PANTOTHENATE KINASE"/>
    <property type="match status" value="1"/>
</dbReference>
<evidence type="ECO:0000256" key="1">
    <source>
        <dbReference type="ARBA" id="ARBA00001206"/>
    </source>
</evidence>
<keyword evidence="6" id="KW-0808">Transferase</keyword>
<evidence type="ECO:0000256" key="12">
    <source>
        <dbReference type="SAM" id="MobiDB-lite"/>
    </source>
</evidence>
<evidence type="ECO:0000256" key="9">
    <source>
        <dbReference type="ARBA" id="ARBA00022840"/>
    </source>
</evidence>
<feature type="compositionally biased region" description="Polar residues" evidence="12">
    <location>
        <begin position="1"/>
        <end position="12"/>
    </location>
</feature>
<evidence type="ECO:0000313" key="13">
    <source>
        <dbReference type="EMBL" id="CAG7836845.1"/>
    </source>
</evidence>
<evidence type="ECO:0000256" key="8">
    <source>
        <dbReference type="ARBA" id="ARBA00022777"/>
    </source>
</evidence>
<keyword evidence="14" id="KW-1185">Reference proteome</keyword>
<evidence type="ECO:0000256" key="11">
    <source>
        <dbReference type="ARBA" id="ARBA00060870"/>
    </source>
</evidence>
<organism evidence="13 14">
    <name type="scientific">Allacma fusca</name>
    <dbReference type="NCBI Taxonomy" id="39272"/>
    <lineage>
        <taxon>Eukaryota</taxon>
        <taxon>Metazoa</taxon>
        <taxon>Ecdysozoa</taxon>
        <taxon>Arthropoda</taxon>
        <taxon>Hexapoda</taxon>
        <taxon>Collembola</taxon>
        <taxon>Symphypleona</taxon>
        <taxon>Sminthuridae</taxon>
        <taxon>Allacma</taxon>
    </lineage>
</organism>
<evidence type="ECO:0000256" key="4">
    <source>
        <dbReference type="ARBA" id="ARBA00012102"/>
    </source>
</evidence>
<dbReference type="InterPro" id="IPR004567">
    <property type="entry name" value="Type_II_PanK"/>
</dbReference>
<evidence type="ECO:0000256" key="10">
    <source>
        <dbReference type="ARBA" id="ARBA00022993"/>
    </source>
</evidence>
<keyword evidence="10" id="KW-0173">Coenzyme A biosynthesis</keyword>
<dbReference type="EC" id="2.7.1.33" evidence="4"/>
<evidence type="ECO:0000256" key="7">
    <source>
        <dbReference type="ARBA" id="ARBA00022741"/>
    </source>
</evidence>
<dbReference type="GO" id="GO:0004594">
    <property type="term" value="F:pantothenate kinase activity"/>
    <property type="evidence" value="ECO:0007669"/>
    <property type="project" value="UniProtKB-EC"/>
</dbReference>
<keyword evidence="9" id="KW-0067">ATP-binding</keyword>
<sequence>MSCNNSGSNSANHPEETAEVPPMPWFGMDIGGSLTKLVYFEPMDIPPDEQDLEVETLKNIRRYLTNNSAYGNTGHRDAHLQMNGVYIGGRKGILHFIRFPTSEMPNFLDLAKSKGMATLASTVCATGGGAYKFEQQFLNEVNMTLHKFDELDSLIRGMEFIEGYCSSECYYWENPKDDDKCRKVTFDFSRPYPFMVVNVGSGVSILVVTGAGKFRRVTGTSLGGGTFLGLCCLLTGCTSFEEAIKLAAKGDSTKVDKLVKDIYGGDYSKFGLNGDLVASSFGQMNLEERREAVSKEDLAKATLVTITNNIGSITRMCALTEGIERVVFVGNFLRVNTISMKLLSYAMEYWSGGALRALFLEHEGYFGAVGCLLELMRTSNGDQSES</sequence>
<gene>
    <name evidence="13" type="ORF">AFUS01_LOCUS46039</name>
</gene>
<dbReference type="EMBL" id="CAJVCH010571175">
    <property type="protein sequence ID" value="CAG7836845.1"/>
    <property type="molecule type" value="Genomic_DNA"/>
</dbReference>